<sequence length="236" mass="26262">MKAPGWRPTFKCFHWTLSLAGALLCLIIMFISNWKFAILAIAMGVVVYKYIELKGAEKEWGDGLGKNIILGIGGHSCWCCMHIRCFTASKRIWMRGEDDLLGFVSQLNAGKGLRVVIDCIEGVYGQKAKEACSERQALLIQLQEHKIKGFAEVIVAENYNAGVDSLVQTSTLGDLRHNTVCWPNKWTSSKSTNEANRFVSVLCSIATAKCAILEHPQLPRIEREIDRHCGCLVDCA</sequence>
<evidence type="ECO:0000256" key="1">
    <source>
        <dbReference type="ARBA" id="ARBA00004141"/>
    </source>
</evidence>
<dbReference type="GO" id="GO:0055075">
    <property type="term" value="P:potassium ion homeostasis"/>
    <property type="evidence" value="ECO:0007669"/>
    <property type="project" value="TreeGrafter"/>
</dbReference>
<reference evidence="11" key="1">
    <citation type="submission" date="2016-11" db="UniProtKB">
        <authorList>
            <consortium name="WormBaseParasite"/>
        </authorList>
    </citation>
    <scope>IDENTIFICATION</scope>
</reference>
<evidence type="ECO:0000313" key="7">
    <source>
        <dbReference type="EMBL" id="CAD5235713.1"/>
    </source>
</evidence>
<accession>A0A1I7S0G8</accession>
<dbReference type="WBParaSite" id="BXY_0649200.1">
    <property type="protein sequence ID" value="BXY_0649200.1"/>
    <property type="gene ID" value="BXY_0649200"/>
</dbReference>
<dbReference type="EMBL" id="CAJFCV020000006">
    <property type="protein sequence ID" value="CAG9132250.1"/>
    <property type="molecule type" value="Genomic_DNA"/>
</dbReference>
<evidence type="ECO:0000256" key="3">
    <source>
        <dbReference type="ARBA" id="ARBA00022989"/>
    </source>
</evidence>
<dbReference type="InterPro" id="IPR018491">
    <property type="entry name" value="SLC12_C"/>
</dbReference>
<keyword evidence="10" id="KW-1185">Reference proteome</keyword>
<feature type="domain" description="SLC12A transporter C-terminal" evidence="6">
    <location>
        <begin position="100"/>
        <end position="203"/>
    </location>
</feature>
<evidence type="ECO:0000313" key="9">
    <source>
        <dbReference type="Proteomes" id="UP000095284"/>
    </source>
</evidence>
<dbReference type="SMR" id="A0A1I7S0G8"/>
<dbReference type="OrthoDB" id="2020542at2759"/>
<dbReference type="GO" id="GO:0006884">
    <property type="term" value="P:cell volume homeostasis"/>
    <property type="evidence" value="ECO:0007669"/>
    <property type="project" value="TreeGrafter"/>
</dbReference>
<keyword evidence="4 5" id="KW-0472">Membrane</keyword>
<dbReference type="GO" id="GO:1990573">
    <property type="term" value="P:potassium ion import across plasma membrane"/>
    <property type="evidence" value="ECO:0007669"/>
    <property type="project" value="TreeGrafter"/>
</dbReference>
<dbReference type="PANTHER" id="PTHR11827:SF73">
    <property type="entry name" value="KAZACHOC, ISOFORM G"/>
    <property type="match status" value="1"/>
</dbReference>
<evidence type="ECO:0000256" key="2">
    <source>
        <dbReference type="ARBA" id="ARBA00022692"/>
    </source>
</evidence>
<dbReference type="GO" id="GO:0015379">
    <property type="term" value="F:potassium:chloride symporter activity"/>
    <property type="evidence" value="ECO:0007669"/>
    <property type="project" value="TreeGrafter"/>
</dbReference>
<dbReference type="EMBL" id="CAJFDI010000006">
    <property type="protein sequence ID" value="CAD5235714.1"/>
    <property type="molecule type" value="Genomic_DNA"/>
</dbReference>
<reference evidence="7" key="2">
    <citation type="submission" date="2020-09" db="EMBL/GenBank/DDBJ databases">
        <authorList>
            <person name="Kikuchi T."/>
        </authorList>
    </citation>
    <scope>NUCLEOTIDE SEQUENCE</scope>
    <source>
        <strain evidence="7">Ka4C1</strain>
    </source>
</reference>
<dbReference type="GO" id="GO:0005886">
    <property type="term" value="C:plasma membrane"/>
    <property type="evidence" value="ECO:0007669"/>
    <property type="project" value="TreeGrafter"/>
</dbReference>
<name>A0A1I7S0G8_BURXY</name>
<evidence type="ECO:0000256" key="4">
    <source>
        <dbReference type="ARBA" id="ARBA00023136"/>
    </source>
</evidence>
<dbReference type="Proteomes" id="UP000095284">
    <property type="component" value="Unplaced"/>
</dbReference>
<dbReference type="Proteomes" id="UP000582659">
    <property type="component" value="Unassembled WGS sequence"/>
</dbReference>
<dbReference type="Pfam" id="PF03522">
    <property type="entry name" value="SLC12"/>
    <property type="match status" value="1"/>
</dbReference>
<organism evidence="9 11">
    <name type="scientific">Bursaphelenchus xylophilus</name>
    <name type="common">Pinewood nematode worm</name>
    <name type="synonym">Aphelenchoides xylophilus</name>
    <dbReference type="NCBI Taxonomy" id="6326"/>
    <lineage>
        <taxon>Eukaryota</taxon>
        <taxon>Metazoa</taxon>
        <taxon>Ecdysozoa</taxon>
        <taxon>Nematoda</taxon>
        <taxon>Chromadorea</taxon>
        <taxon>Rhabditida</taxon>
        <taxon>Tylenchina</taxon>
        <taxon>Tylenchomorpha</taxon>
        <taxon>Aphelenchoidea</taxon>
        <taxon>Aphelenchoididae</taxon>
        <taxon>Bursaphelenchus</taxon>
    </lineage>
</organism>
<gene>
    <name evidence="7" type="ORF">BXYJ_LOCUS15804</name>
    <name evidence="8" type="ORF">BXYJ_LOCUS15805</name>
</gene>
<keyword evidence="2 5" id="KW-0812">Transmembrane</keyword>
<keyword evidence="3 5" id="KW-1133">Transmembrane helix</keyword>
<evidence type="ECO:0000313" key="8">
    <source>
        <dbReference type="EMBL" id="CAD5235714.1"/>
    </source>
</evidence>
<comment type="subcellular location">
    <subcellularLocation>
        <location evidence="1">Membrane</location>
        <topology evidence="1">Multi-pass membrane protein</topology>
    </subcellularLocation>
</comment>
<dbReference type="EMBL" id="CAJFDI010000006">
    <property type="protein sequence ID" value="CAD5235713.1"/>
    <property type="molecule type" value="Genomic_DNA"/>
</dbReference>
<dbReference type="EMBL" id="CAJFCV020000006">
    <property type="protein sequence ID" value="CAG9132251.1"/>
    <property type="molecule type" value="Genomic_DNA"/>
</dbReference>
<dbReference type="PANTHER" id="PTHR11827">
    <property type="entry name" value="SOLUTE CARRIER FAMILY 12, CATION COTRANSPORTERS"/>
    <property type="match status" value="1"/>
</dbReference>
<dbReference type="GO" id="GO:0055064">
    <property type="term" value="P:chloride ion homeostasis"/>
    <property type="evidence" value="ECO:0007669"/>
    <property type="project" value="TreeGrafter"/>
</dbReference>
<dbReference type="eggNOG" id="KOG2082">
    <property type="taxonomic scope" value="Eukaryota"/>
</dbReference>
<feature type="transmembrane region" description="Helical" evidence="5">
    <location>
        <begin position="12"/>
        <end position="30"/>
    </location>
</feature>
<dbReference type="GO" id="GO:0045202">
    <property type="term" value="C:synapse"/>
    <property type="evidence" value="ECO:0007669"/>
    <property type="project" value="GOC"/>
</dbReference>
<dbReference type="Proteomes" id="UP000659654">
    <property type="component" value="Unassembled WGS sequence"/>
</dbReference>
<dbReference type="GO" id="GO:0007268">
    <property type="term" value="P:chemical synaptic transmission"/>
    <property type="evidence" value="ECO:0007669"/>
    <property type="project" value="TreeGrafter"/>
</dbReference>
<evidence type="ECO:0000313" key="11">
    <source>
        <dbReference type="WBParaSite" id="BXY_0649200.1"/>
    </source>
</evidence>
<evidence type="ECO:0000259" key="6">
    <source>
        <dbReference type="Pfam" id="PF03522"/>
    </source>
</evidence>
<dbReference type="AlphaFoldDB" id="A0A1I7S0G8"/>
<evidence type="ECO:0000313" key="10">
    <source>
        <dbReference type="Proteomes" id="UP000659654"/>
    </source>
</evidence>
<dbReference type="InterPro" id="IPR004842">
    <property type="entry name" value="SLC12A_fam"/>
</dbReference>
<evidence type="ECO:0000256" key="5">
    <source>
        <dbReference type="SAM" id="Phobius"/>
    </source>
</evidence>
<proteinExistence type="predicted"/>
<protein>
    <submittedName>
        <fullName evidence="7">(pine wood nematode) hypothetical protein</fullName>
    </submittedName>
</protein>